<dbReference type="InterPro" id="IPR025857">
    <property type="entry name" value="MacB_PCD"/>
</dbReference>
<sequence length="387" mass="41121">MKLAFDIALRFLKSSKGQTALIVLGIAIGVSVQIFIGSLITGLQKSLVDKTVGSAPQITVSPQEDGAYILDSQAEAKTIKATNPEEIKNLVAVTQGPAILNTADESATILLRGFDWKAAQGIYKISDRIVKGELATNDNEIIIGEDFAKNLNLSVGDTIELITPARKTGKFLITGIFDLQVKSLNESWILSNDRAVQEFLETGEGVSQIEMQVNDVFAADEVAGEIEKRLNEDTLVVTNWKEENAALLSGLSGQTASSLMIQVFVMISVVLGIASVLAISVVQKSKQIGILKAMGMHNPKASLVFLFQGFLLGVLGALVGVGLGIGLSWSFATFVTNPDGSSLVPFFIDWSFIGISAGIAVAASTLAALIPAIRVSRLDPMEVIKNG</sequence>
<keyword evidence="4 7" id="KW-0812">Transmembrane</keyword>
<evidence type="ECO:0000256" key="7">
    <source>
        <dbReference type="SAM" id="Phobius"/>
    </source>
</evidence>
<name>A0A1F2PCC8_9FIRM</name>
<evidence type="ECO:0000259" key="9">
    <source>
        <dbReference type="Pfam" id="PF12704"/>
    </source>
</evidence>
<feature type="transmembrane region" description="Helical" evidence="7">
    <location>
        <begin position="20"/>
        <end position="40"/>
    </location>
</feature>
<dbReference type="Pfam" id="PF12704">
    <property type="entry name" value="MacB_PCD"/>
    <property type="match status" value="1"/>
</dbReference>
<dbReference type="STRING" id="52694.ACWI_34460"/>
<protein>
    <submittedName>
        <fullName evidence="10">Lipoprotein-releasing system transmembrane protein LolE</fullName>
    </submittedName>
</protein>
<feature type="domain" description="ABC3 transporter permease C-terminal" evidence="8">
    <location>
        <begin position="261"/>
        <end position="380"/>
    </location>
</feature>
<proteinExistence type="inferred from homology"/>
<evidence type="ECO:0000256" key="5">
    <source>
        <dbReference type="ARBA" id="ARBA00022989"/>
    </source>
</evidence>
<evidence type="ECO:0000313" key="11">
    <source>
        <dbReference type="Proteomes" id="UP000176244"/>
    </source>
</evidence>
<reference evidence="10 11" key="1">
    <citation type="submission" date="2015-09" db="EMBL/GenBank/DDBJ databases">
        <title>Genome sequence of Acetobacterium wieringae DSM 1911.</title>
        <authorList>
            <person name="Poehlein A."/>
            <person name="Bengelsdorf F.R."/>
            <person name="Schiel-Bengelsdorf B."/>
            <person name="Duerre P."/>
            <person name="Daniel R."/>
        </authorList>
    </citation>
    <scope>NUCLEOTIDE SEQUENCE [LARGE SCALE GENOMIC DNA]</scope>
    <source>
        <strain evidence="10 11">DSM 1911</strain>
    </source>
</reference>
<dbReference type="OrthoDB" id="9770036at2"/>
<evidence type="ECO:0000256" key="3">
    <source>
        <dbReference type="ARBA" id="ARBA00022475"/>
    </source>
</evidence>
<organism evidence="10 11">
    <name type="scientific">Acetobacterium wieringae</name>
    <dbReference type="NCBI Taxonomy" id="52694"/>
    <lineage>
        <taxon>Bacteria</taxon>
        <taxon>Bacillati</taxon>
        <taxon>Bacillota</taxon>
        <taxon>Clostridia</taxon>
        <taxon>Eubacteriales</taxon>
        <taxon>Eubacteriaceae</taxon>
        <taxon>Acetobacterium</taxon>
    </lineage>
</organism>
<feature type="domain" description="MacB-like periplasmic core" evidence="9">
    <location>
        <begin position="19"/>
        <end position="228"/>
    </location>
</feature>
<keyword evidence="10" id="KW-0449">Lipoprotein</keyword>
<evidence type="ECO:0000259" key="8">
    <source>
        <dbReference type="Pfam" id="PF02687"/>
    </source>
</evidence>
<keyword evidence="6 7" id="KW-0472">Membrane</keyword>
<comment type="subcellular location">
    <subcellularLocation>
        <location evidence="1">Cell membrane</location>
        <topology evidence="1">Multi-pass membrane protein</topology>
    </subcellularLocation>
</comment>
<dbReference type="GO" id="GO:0044874">
    <property type="term" value="P:lipoprotein localization to outer membrane"/>
    <property type="evidence" value="ECO:0007669"/>
    <property type="project" value="TreeGrafter"/>
</dbReference>
<dbReference type="Pfam" id="PF02687">
    <property type="entry name" value="FtsX"/>
    <property type="match status" value="1"/>
</dbReference>
<dbReference type="PANTHER" id="PTHR30489:SF0">
    <property type="entry name" value="LIPOPROTEIN-RELEASING SYSTEM TRANSMEMBRANE PROTEIN LOLE"/>
    <property type="match status" value="1"/>
</dbReference>
<evidence type="ECO:0000256" key="2">
    <source>
        <dbReference type="ARBA" id="ARBA00005236"/>
    </source>
</evidence>
<evidence type="ECO:0000256" key="1">
    <source>
        <dbReference type="ARBA" id="ARBA00004651"/>
    </source>
</evidence>
<dbReference type="AlphaFoldDB" id="A0A1F2PCC8"/>
<feature type="transmembrane region" description="Helical" evidence="7">
    <location>
        <begin position="303"/>
        <end position="332"/>
    </location>
</feature>
<dbReference type="InterPro" id="IPR003838">
    <property type="entry name" value="ABC3_permease_C"/>
</dbReference>
<comment type="similarity">
    <text evidence="2">Belongs to the ABC-4 integral membrane protein family. LolC/E subfamily.</text>
</comment>
<dbReference type="EMBL" id="LKEU01000047">
    <property type="protein sequence ID" value="OFV69080.1"/>
    <property type="molecule type" value="Genomic_DNA"/>
</dbReference>
<dbReference type="Proteomes" id="UP000176244">
    <property type="component" value="Unassembled WGS sequence"/>
</dbReference>
<evidence type="ECO:0000313" key="10">
    <source>
        <dbReference type="EMBL" id="OFV69080.1"/>
    </source>
</evidence>
<keyword evidence="5 7" id="KW-1133">Transmembrane helix</keyword>
<evidence type="ECO:0000256" key="4">
    <source>
        <dbReference type="ARBA" id="ARBA00022692"/>
    </source>
</evidence>
<keyword evidence="3" id="KW-1003">Cell membrane</keyword>
<dbReference type="GO" id="GO:0098797">
    <property type="term" value="C:plasma membrane protein complex"/>
    <property type="evidence" value="ECO:0007669"/>
    <property type="project" value="TreeGrafter"/>
</dbReference>
<dbReference type="InterPro" id="IPR051447">
    <property type="entry name" value="Lipoprotein-release_system"/>
</dbReference>
<accession>A0A1F2PCC8</accession>
<dbReference type="RefSeq" id="WP_070372688.1">
    <property type="nucleotide sequence ID" value="NZ_LKEU01000047.1"/>
</dbReference>
<comment type="caution">
    <text evidence="10">The sequence shown here is derived from an EMBL/GenBank/DDBJ whole genome shotgun (WGS) entry which is preliminary data.</text>
</comment>
<dbReference type="PANTHER" id="PTHR30489">
    <property type="entry name" value="LIPOPROTEIN-RELEASING SYSTEM TRANSMEMBRANE PROTEIN LOLE"/>
    <property type="match status" value="1"/>
</dbReference>
<feature type="transmembrane region" description="Helical" evidence="7">
    <location>
        <begin position="259"/>
        <end position="282"/>
    </location>
</feature>
<gene>
    <name evidence="10" type="primary">lolE</name>
    <name evidence="10" type="ORF">ACWI_34460</name>
</gene>
<evidence type="ECO:0000256" key="6">
    <source>
        <dbReference type="ARBA" id="ARBA00023136"/>
    </source>
</evidence>
<feature type="transmembrane region" description="Helical" evidence="7">
    <location>
        <begin position="352"/>
        <end position="373"/>
    </location>
</feature>